<evidence type="ECO:0000259" key="4">
    <source>
        <dbReference type="PROSITE" id="PS50043"/>
    </source>
</evidence>
<dbReference type="GO" id="GO:0003677">
    <property type="term" value="F:DNA binding"/>
    <property type="evidence" value="ECO:0007669"/>
    <property type="project" value="UniProtKB-KW"/>
</dbReference>
<dbReference type="Proteomes" id="UP000576082">
    <property type="component" value="Unassembled WGS sequence"/>
</dbReference>
<dbReference type="InterPro" id="IPR016032">
    <property type="entry name" value="Sig_transdc_resp-reg_C-effctor"/>
</dbReference>
<dbReference type="EMBL" id="JABANE010000040">
    <property type="protein sequence ID" value="NME69368.1"/>
    <property type="molecule type" value="Genomic_DNA"/>
</dbReference>
<dbReference type="RefSeq" id="WP_169657645.1">
    <property type="nucleotide sequence ID" value="NZ_JABANE010000040.1"/>
</dbReference>
<feature type="domain" description="HTH luxR-type" evidence="4">
    <location>
        <begin position="169"/>
        <end position="229"/>
    </location>
</feature>
<dbReference type="GO" id="GO:0006355">
    <property type="term" value="P:regulation of DNA-templated transcription"/>
    <property type="evidence" value="ECO:0007669"/>
    <property type="project" value="InterPro"/>
</dbReference>
<dbReference type="SMART" id="SM00421">
    <property type="entry name" value="HTH_LUXR"/>
    <property type="match status" value="1"/>
</dbReference>
<dbReference type="Pfam" id="PF00196">
    <property type="entry name" value="GerE"/>
    <property type="match status" value="1"/>
</dbReference>
<dbReference type="SUPFAM" id="SSF46894">
    <property type="entry name" value="C-terminal effector domain of the bipartite response regulators"/>
    <property type="match status" value="1"/>
</dbReference>
<proteinExistence type="predicted"/>
<gene>
    <name evidence="5" type="ORF">HHU12_15435</name>
</gene>
<name>A0A7X9RVB9_9BACT</name>
<dbReference type="PANTHER" id="PTHR44688:SF16">
    <property type="entry name" value="DNA-BINDING TRANSCRIPTIONAL ACTIVATOR DEVR_DOSR"/>
    <property type="match status" value="1"/>
</dbReference>
<evidence type="ECO:0000256" key="2">
    <source>
        <dbReference type="ARBA" id="ARBA00023125"/>
    </source>
</evidence>
<sequence length="229" mass="27135">MLLYSSDFLKIHLEHQYERCILEWLASPTSVELFKEDIKQYTEIALTFHTKQALWLQQKLDVKMDNDLIMWLEENMNKPIIENILKDNFYPLDCNQNYPVALVLGQKEYNLLQLSRLTNGRDKSMTIEKMPRFFDNEKDARAWLDKWRSFQEVELESLVLKTENPISQSERVTEVLTKREKEIVQYKLQGKAPKEIADLMNISINTVRTHWKNIKKKINVKSSINVVGD</sequence>
<keyword evidence="3" id="KW-0804">Transcription</keyword>
<dbReference type="AlphaFoldDB" id="A0A7X9RVB9"/>
<accession>A0A7X9RVB9</accession>
<keyword evidence="2" id="KW-0238">DNA-binding</keyword>
<dbReference type="Gene3D" id="1.10.10.10">
    <property type="entry name" value="Winged helix-like DNA-binding domain superfamily/Winged helix DNA-binding domain"/>
    <property type="match status" value="1"/>
</dbReference>
<protein>
    <submittedName>
        <fullName evidence="5">Response regulator transcription factor</fullName>
    </submittedName>
</protein>
<evidence type="ECO:0000313" key="6">
    <source>
        <dbReference type="Proteomes" id="UP000576082"/>
    </source>
</evidence>
<dbReference type="InterPro" id="IPR000792">
    <property type="entry name" value="Tscrpt_reg_LuxR_C"/>
</dbReference>
<comment type="caution">
    <text evidence="5">The sequence shown here is derived from an EMBL/GenBank/DDBJ whole genome shotgun (WGS) entry which is preliminary data.</text>
</comment>
<evidence type="ECO:0000256" key="1">
    <source>
        <dbReference type="ARBA" id="ARBA00023015"/>
    </source>
</evidence>
<dbReference type="PRINTS" id="PR00038">
    <property type="entry name" value="HTHLUXR"/>
</dbReference>
<keyword evidence="1" id="KW-0805">Transcription regulation</keyword>
<dbReference type="InterPro" id="IPR036388">
    <property type="entry name" value="WH-like_DNA-bd_sf"/>
</dbReference>
<dbReference type="PROSITE" id="PS50043">
    <property type="entry name" value="HTH_LUXR_2"/>
    <property type="match status" value="1"/>
</dbReference>
<evidence type="ECO:0000256" key="3">
    <source>
        <dbReference type="ARBA" id="ARBA00023163"/>
    </source>
</evidence>
<dbReference type="PANTHER" id="PTHR44688">
    <property type="entry name" value="DNA-BINDING TRANSCRIPTIONAL ACTIVATOR DEVR_DOSR"/>
    <property type="match status" value="1"/>
</dbReference>
<reference evidence="5 6" key="1">
    <citation type="submission" date="2020-04" db="EMBL/GenBank/DDBJ databases">
        <title>Flammeovirga sp. SR4, a novel species isolated from seawater.</title>
        <authorList>
            <person name="Wang X."/>
        </authorList>
    </citation>
    <scope>NUCLEOTIDE SEQUENCE [LARGE SCALE GENOMIC DNA]</scope>
    <source>
        <strain evidence="5 6">ATCC 23126</strain>
    </source>
</reference>
<evidence type="ECO:0000313" key="5">
    <source>
        <dbReference type="EMBL" id="NME69368.1"/>
    </source>
</evidence>
<organism evidence="5 6">
    <name type="scientific">Flammeovirga aprica JL-4</name>
    <dbReference type="NCBI Taxonomy" id="694437"/>
    <lineage>
        <taxon>Bacteria</taxon>
        <taxon>Pseudomonadati</taxon>
        <taxon>Bacteroidota</taxon>
        <taxon>Cytophagia</taxon>
        <taxon>Cytophagales</taxon>
        <taxon>Flammeovirgaceae</taxon>
        <taxon>Flammeovirga</taxon>
    </lineage>
</organism>
<keyword evidence="6" id="KW-1185">Reference proteome</keyword>